<evidence type="ECO:0000313" key="2">
    <source>
        <dbReference type="Proteomes" id="UP001165960"/>
    </source>
</evidence>
<organism evidence="1 2">
    <name type="scientific">Entomophthora muscae</name>
    <dbReference type="NCBI Taxonomy" id="34485"/>
    <lineage>
        <taxon>Eukaryota</taxon>
        <taxon>Fungi</taxon>
        <taxon>Fungi incertae sedis</taxon>
        <taxon>Zoopagomycota</taxon>
        <taxon>Entomophthoromycotina</taxon>
        <taxon>Entomophthoromycetes</taxon>
        <taxon>Entomophthorales</taxon>
        <taxon>Entomophthoraceae</taxon>
        <taxon>Entomophthora</taxon>
    </lineage>
</organism>
<accession>A0ACC2S8G4</accession>
<protein>
    <submittedName>
        <fullName evidence="1">Acetyl-coenzyme-A carboxylase</fullName>
    </submittedName>
</protein>
<evidence type="ECO:0000313" key="1">
    <source>
        <dbReference type="EMBL" id="KAJ9058620.1"/>
    </source>
</evidence>
<keyword evidence="2" id="KW-1185">Reference proteome</keyword>
<name>A0ACC2S8G4_9FUNG</name>
<gene>
    <name evidence="1" type="primary">ACC1_4</name>
    <name evidence="1" type="ORF">DSO57_1010414</name>
</gene>
<comment type="caution">
    <text evidence="1">The sequence shown here is derived from an EMBL/GenBank/DDBJ whole genome shotgun (WGS) entry which is preliminary data.</text>
</comment>
<dbReference type="EMBL" id="QTSX02005714">
    <property type="protein sequence ID" value="KAJ9058620.1"/>
    <property type="molecule type" value="Genomic_DNA"/>
</dbReference>
<reference evidence="1" key="1">
    <citation type="submission" date="2022-04" db="EMBL/GenBank/DDBJ databases">
        <title>Genome of the entomopathogenic fungus Entomophthora muscae.</title>
        <authorList>
            <person name="Elya C."/>
            <person name="Lovett B.R."/>
            <person name="Lee E."/>
            <person name="Macias A.M."/>
            <person name="Hajek A.E."/>
            <person name="De Bivort B.L."/>
            <person name="Kasson M.T."/>
            <person name="De Fine Licht H.H."/>
            <person name="Stajich J.E."/>
        </authorList>
    </citation>
    <scope>NUCLEOTIDE SEQUENCE</scope>
    <source>
        <strain evidence="1">Berkeley</strain>
    </source>
</reference>
<proteinExistence type="predicted"/>
<dbReference type="Proteomes" id="UP001165960">
    <property type="component" value="Unassembled WGS sequence"/>
</dbReference>
<sequence>MEAFVGSRGGSAPITRILVLSNFPFYEKLKASLKLWLQKAFLDIPSFEICHLDYRVIFPLKRSENLDPQEPIGPLNELVKVVDEKKVQAIFWEKLSLEELDLVYHALKASVEPPVVIGASQELYETVLNPVKLKIFAQSAGLNLFPWSGMACRVDPETNLIRDTEYVEAFTQDADSGLVFAERYRFPILLNSGVGSGECTSERIDGASRLVVAFTRFRSAGPNSVFLSKVENDYRQIDLIVFSDHSGKVDYLLGFSWEAERDNGSLWGELSQSPNQIDTQKMEISCKALVKSLKYSGVATVSFWFKPNDRTIYFKDFFPGVQQYYITLEDWMGFSLPAIQLQLAMGIPLDSIDSFLTQPRSFATLLTKEAEDKYLWETSPKKVAPVKGYHFVVDAPVSLFLKTLGKSTDMPKSIEELSIVSLEEGQCLFLRPASVLLTASGKSAEERSLRMQKLLKRMLRWDDFGKMLKKLQTFDQSNVTTSPVGEAIALLPQETHNATVFYPSTSSSQTEDNSDRELQAALLTLKEKLSGKFFDAKKATENFHSILKNQALHLTRVERIQNDISLLKELQDKEQLLARISDIMTKEFTQQFDSAITTFKGHLKSHVFDSNERSACLLKELHDTSENFLQLSKNSTIQSSESLERIESEVVSLKTQFALLKEETTLKIDSIEAMFDQKFDMFLKRQETLLERHFSKPTPHLDDLGISTSSSTKEGFPASYRSLSLNQKKRDSVVKPIVNSEPTPLHLNGHHQNESATSQPRGSETPLLTKNNEDSKTSLQLIFSPKGDIIPFLWAFEYSLPLEISPRQKVSALLQSISQEPLSLVYRNFQTTPNFSYQDLSDFLIKEYAQPDMQD</sequence>